<evidence type="ECO:0000256" key="4">
    <source>
        <dbReference type="ARBA" id="ARBA00042988"/>
    </source>
</evidence>
<dbReference type="FunCoup" id="A0A165M5J8">
    <property type="interactions" value="3"/>
</dbReference>
<reference evidence="8 9" key="1">
    <citation type="journal article" date="2016" name="Mol. Biol. Evol.">
        <title>Comparative Genomics of Early-Diverging Mushroom-Forming Fungi Provides Insights into the Origins of Lignocellulose Decay Capabilities.</title>
        <authorList>
            <person name="Nagy L.G."/>
            <person name="Riley R."/>
            <person name="Tritt A."/>
            <person name="Adam C."/>
            <person name="Daum C."/>
            <person name="Floudas D."/>
            <person name="Sun H."/>
            <person name="Yadav J.S."/>
            <person name="Pangilinan J."/>
            <person name="Larsson K.H."/>
            <person name="Matsuura K."/>
            <person name="Barry K."/>
            <person name="Labutti K."/>
            <person name="Kuo R."/>
            <person name="Ohm R.A."/>
            <person name="Bhattacharya S.S."/>
            <person name="Shirouzu T."/>
            <person name="Yoshinaga Y."/>
            <person name="Martin F.M."/>
            <person name="Grigoriev I.V."/>
            <person name="Hibbett D.S."/>
        </authorList>
    </citation>
    <scope>NUCLEOTIDE SEQUENCE [LARGE SCALE GENOMIC DNA]</scope>
    <source>
        <strain evidence="8 9">HHB12029</strain>
    </source>
</reference>
<evidence type="ECO:0000259" key="7">
    <source>
        <dbReference type="Pfam" id="PF22725"/>
    </source>
</evidence>
<proteinExistence type="inferred from homology"/>
<dbReference type="Gene3D" id="3.30.360.10">
    <property type="entry name" value="Dihydrodipicolinate Reductase, domain 2"/>
    <property type="match status" value="1"/>
</dbReference>
<gene>
    <name evidence="8" type="ORF">EXIGLDRAFT_606595</name>
</gene>
<evidence type="ECO:0000313" key="8">
    <source>
        <dbReference type="EMBL" id="KZV98797.1"/>
    </source>
</evidence>
<evidence type="ECO:0000256" key="3">
    <source>
        <dbReference type="ARBA" id="ARBA00038984"/>
    </source>
</evidence>
<evidence type="ECO:0000256" key="5">
    <source>
        <dbReference type="ARBA" id="ARBA00049233"/>
    </source>
</evidence>
<dbReference type="GO" id="GO:0000166">
    <property type="term" value="F:nucleotide binding"/>
    <property type="evidence" value="ECO:0007669"/>
    <property type="project" value="InterPro"/>
</dbReference>
<dbReference type="EC" id="1.1.1.179" evidence="3"/>
<name>A0A165M5J8_EXIGL</name>
<dbReference type="InParanoid" id="A0A165M5J8"/>
<dbReference type="InterPro" id="IPR050984">
    <property type="entry name" value="Gfo/Idh/MocA_domain"/>
</dbReference>
<dbReference type="GO" id="GO:0047837">
    <property type="term" value="F:D-xylose 1-dehydrogenase (NADP+) activity"/>
    <property type="evidence" value="ECO:0007669"/>
    <property type="project" value="UniProtKB-EC"/>
</dbReference>
<evidence type="ECO:0000256" key="1">
    <source>
        <dbReference type="ARBA" id="ARBA00010928"/>
    </source>
</evidence>
<dbReference type="InterPro" id="IPR000683">
    <property type="entry name" value="Gfo/Idh/MocA-like_OxRdtase_N"/>
</dbReference>
<dbReference type="Proteomes" id="UP000077266">
    <property type="component" value="Unassembled WGS sequence"/>
</dbReference>
<dbReference type="OrthoDB" id="2129491at2759"/>
<dbReference type="Pfam" id="PF22725">
    <property type="entry name" value="GFO_IDH_MocA_C3"/>
    <property type="match status" value="1"/>
</dbReference>
<accession>A0A165M5J8</accession>
<dbReference type="InterPro" id="IPR055170">
    <property type="entry name" value="GFO_IDH_MocA-like_dom"/>
</dbReference>
<dbReference type="InterPro" id="IPR036291">
    <property type="entry name" value="NAD(P)-bd_dom_sf"/>
</dbReference>
<dbReference type="STRING" id="1314781.A0A165M5J8"/>
<dbReference type="PANTHER" id="PTHR22604">
    <property type="entry name" value="OXIDOREDUCTASES"/>
    <property type="match status" value="1"/>
</dbReference>
<dbReference type="PANTHER" id="PTHR22604:SF105">
    <property type="entry name" value="TRANS-1,2-DIHYDROBENZENE-1,2-DIOL DEHYDROGENASE"/>
    <property type="match status" value="1"/>
</dbReference>
<comment type="similarity">
    <text evidence="1">Belongs to the Gfo/Idh/MocA family.</text>
</comment>
<organism evidence="8 9">
    <name type="scientific">Exidia glandulosa HHB12029</name>
    <dbReference type="NCBI Taxonomy" id="1314781"/>
    <lineage>
        <taxon>Eukaryota</taxon>
        <taxon>Fungi</taxon>
        <taxon>Dikarya</taxon>
        <taxon>Basidiomycota</taxon>
        <taxon>Agaricomycotina</taxon>
        <taxon>Agaricomycetes</taxon>
        <taxon>Auriculariales</taxon>
        <taxon>Exidiaceae</taxon>
        <taxon>Exidia</taxon>
    </lineage>
</organism>
<keyword evidence="2" id="KW-0560">Oxidoreductase</keyword>
<evidence type="ECO:0000256" key="2">
    <source>
        <dbReference type="ARBA" id="ARBA00023002"/>
    </source>
</evidence>
<keyword evidence="9" id="KW-1185">Reference proteome</keyword>
<dbReference type="AlphaFoldDB" id="A0A165M5J8"/>
<dbReference type="EMBL" id="KV425915">
    <property type="protein sequence ID" value="KZV98797.1"/>
    <property type="molecule type" value="Genomic_DNA"/>
</dbReference>
<feature type="domain" description="GFO/IDH/MocA-like oxidoreductase" evidence="7">
    <location>
        <begin position="149"/>
        <end position="276"/>
    </location>
</feature>
<evidence type="ECO:0000313" key="9">
    <source>
        <dbReference type="Proteomes" id="UP000077266"/>
    </source>
</evidence>
<protein>
    <recommendedName>
        <fullName evidence="3">D-xylose 1-dehydrogenase (NADP(+), D-xylono-1,5-lactone-forming)</fullName>
        <ecNumber evidence="3">1.1.1.179</ecNumber>
    </recommendedName>
    <alternativeName>
        <fullName evidence="4">D-xylose-NADP dehydrogenase</fullName>
    </alternativeName>
</protein>
<comment type="catalytic activity">
    <reaction evidence="5">
        <text>D-xylose + NADP(+) = D-xylono-1,5-lactone + NADPH + H(+)</text>
        <dbReference type="Rhea" id="RHEA:22000"/>
        <dbReference type="ChEBI" id="CHEBI:15378"/>
        <dbReference type="ChEBI" id="CHEBI:15867"/>
        <dbReference type="ChEBI" id="CHEBI:53455"/>
        <dbReference type="ChEBI" id="CHEBI:57783"/>
        <dbReference type="ChEBI" id="CHEBI:58349"/>
        <dbReference type="EC" id="1.1.1.179"/>
    </reaction>
</comment>
<feature type="domain" description="Gfo/Idh/MocA-like oxidoreductase N-terminal" evidence="6">
    <location>
        <begin position="8"/>
        <end position="136"/>
    </location>
</feature>
<dbReference type="Pfam" id="PF01408">
    <property type="entry name" value="GFO_IDH_MocA"/>
    <property type="match status" value="1"/>
</dbReference>
<dbReference type="Gene3D" id="3.40.50.720">
    <property type="entry name" value="NAD(P)-binding Rossmann-like Domain"/>
    <property type="match status" value="1"/>
</dbReference>
<sequence length="366" mass="40495">MSSEPFTLRWGIVASGWISSVFTKDILVDPKTRGVTDVVHKLVAVGSRDEKKAREFADKFAPNVEGVSTYGDYAGVYNDPNVDAVYIGSPHTHHFVNARDALLAGKHVLCEKPVTVNAAELRTLLALAKEKKKFFMEAMWTRFQPIAAAIKKAAEDARLGDIRVVQADLSGDFDIHNIPLTHRILDPKLGGGALLDLGPYPLVWAIIALYERPQNNRSKPSKITGTMVKTDLTGVDSNTTFVLDFQNIGAQAILSDSINAESPDPPLVIRFAKGQITVPHPIYKPPSFSVKLNGKDEVEQYGPDEFKFEGGGWHFQADEVARSVRDGKIESELWGWDKSLLEMEIFDEVRRQGDYVLPPGVEQVLV</sequence>
<dbReference type="SUPFAM" id="SSF51735">
    <property type="entry name" value="NAD(P)-binding Rossmann-fold domains"/>
    <property type="match status" value="1"/>
</dbReference>
<evidence type="ECO:0000259" key="6">
    <source>
        <dbReference type="Pfam" id="PF01408"/>
    </source>
</evidence>
<dbReference type="SUPFAM" id="SSF55347">
    <property type="entry name" value="Glyceraldehyde-3-phosphate dehydrogenase-like, C-terminal domain"/>
    <property type="match status" value="1"/>
</dbReference>